<proteinExistence type="inferred from homology"/>
<gene>
    <name evidence="13" type="primary">flhB</name>
    <name evidence="15" type="ORF">C8N35_105179</name>
</gene>
<evidence type="ECO:0000256" key="10">
    <source>
        <dbReference type="ARBA" id="ARBA00023136"/>
    </source>
</evidence>
<comment type="similarity">
    <text evidence="2 13">Belongs to the type III secretion exporter family.</text>
</comment>
<dbReference type="InterPro" id="IPR006136">
    <property type="entry name" value="FlhB"/>
</dbReference>
<evidence type="ECO:0000256" key="12">
    <source>
        <dbReference type="ARBA" id="ARBA00025078"/>
    </source>
</evidence>
<dbReference type="RefSeq" id="WP_107990458.1">
    <property type="nucleotide sequence ID" value="NZ_QAYG01000005.1"/>
</dbReference>
<evidence type="ECO:0000256" key="7">
    <source>
        <dbReference type="ARBA" id="ARBA00022795"/>
    </source>
</evidence>
<protein>
    <recommendedName>
        <fullName evidence="3 13">Flagellar biosynthetic protein FlhB</fullName>
    </recommendedName>
</protein>
<evidence type="ECO:0000256" key="5">
    <source>
        <dbReference type="ARBA" id="ARBA00022475"/>
    </source>
</evidence>
<evidence type="ECO:0000256" key="4">
    <source>
        <dbReference type="ARBA" id="ARBA00022448"/>
    </source>
</evidence>
<dbReference type="InterPro" id="IPR006135">
    <property type="entry name" value="T3SS_substrate_exporter"/>
</dbReference>
<evidence type="ECO:0000256" key="14">
    <source>
        <dbReference type="SAM" id="MobiDB-lite"/>
    </source>
</evidence>
<evidence type="ECO:0000256" key="3">
    <source>
        <dbReference type="ARBA" id="ARBA00021622"/>
    </source>
</evidence>
<dbReference type="PANTHER" id="PTHR30531:SF12">
    <property type="entry name" value="FLAGELLAR BIOSYNTHETIC PROTEIN FLHB"/>
    <property type="match status" value="1"/>
</dbReference>
<dbReference type="FunFam" id="3.40.1690.10:FF:000001">
    <property type="entry name" value="Flagellar biosynthetic protein FlhB"/>
    <property type="match status" value="1"/>
</dbReference>
<dbReference type="GO" id="GO:0005886">
    <property type="term" value="C:plasma membrane"/>
    <property type="evidence" value="ECO:0007669"/>
    <property type="project" value="UniProtKB-SubCell"/>
</dbReference>
<evidence type="ECO:0000256" key="6">
    <source>
        <dbReference type="ARBA" id="ARBA00022692"/>
    </source>
</evidence>
<dbReference type="EMBL" id="QAYG01000005">
    <property type="protein sequence ID" value="PTW60176.1"/>
    <property type="molecule type" value="Genomic_DNA"/>
</dbReference>
<feature type="transmembrane region" description="Helical" evidence="13">
    <location>
        <begin position="188"/>
        <end position="214"/>
    </location>
</feature>
<comment type="subcellular location">
    <subcellularLocation>
        <location evidence="1">Cell membrane</location>
        <topology evidence="1">Multi-pass membrane protein</topology>
    </subcellularLocation>
</comment>
<comment type="caution">
    <text evidence="15">The sequence shown here is derived from an EMBL/GenBank/DDBJ whole genome shotgun (WGS) entry which is preliminary data.</text>
</comment>
<evidence type="ECO:0000313" key="15">
    <source>
        <dbReference type="EMBL" id="PTW60176.1"/>
    </source>
</evidence>
<feature type="transmembrane region" description="Helical" evidence="13">
    <location>
        <begin position="148"/>
        <end position="168"/>
    </location>
</feature>
<dbReference type="AlphaFoldDB" id="A0A2T5V8U5"/>
<dbReference type="SUPFAM" id="SSF160544">
    <property type="entry name" value="EscU C-terminal domain-like"/>
    <property type="match status" value="1"/>
</dbReference>
<dbReference type="GO" id="GO:0009306">
    <property type="term" value="P:protein secretion"/>
    <property type="evidence" value="ECO:0007669"/>
    <property type="project" value="InterPro"/>
</dbReference>
<evidence type="ECO:0000313" key="16">
    <source>
        <dbReference type="Proteomes" id="UP000244081"/>
    </source>
</evidence>
<keyword evidence="7 13" id="KW-1005">Bacterial flagellum biogenesis</keyword>
<feature type="compositionally biased region" description="Basic and acidic residues" evidence="14">
    <location>
        <begin position="7"/>
        <end position="20"/>
    </location>
</feature>
<keyword evidence="9 13" id="KW-1133">Transmembrane helix</keyword>
<reference evidence="15 16" key="1">
    <citation type="submission" date="2018-04" db="EMBL/GenBank/DDBJ databases">
        <title>Genomic Encyclopedia of Archaeal and Bacterial Type Strains, Phase II (KMG-II): from individual species to whole genera.</title>
        <authorList>
            <person name="Goeker M."/>
        </authorList>
    </citation>
    <scope>NUCLEOTIDE SEQUENCE [LARGE SCALE GENOMIC DNA]</scope>
    <source>
        <strain evidence="15 16">DSM 23382</strain>
    </source>
</reference>
<name>A0A2T5V8U5_9HYPH</name>
<keyword evidence="11 13" id="KW-1006">Bacterial flagellum protein export</keyword>
<sequence length="358" mass="39797">MSDSQDDDSKTEEPTEKKISDAIEKGNVPVSKEASVLVSFLAILLIGSFATVSGAQRLSQALARFIDDAEGMQLGNGADAIMLTRVVGLEVGRFLIPIVAILMVGGLAAAWFQNAPRVVAERIKPDLSRLSLSKGWKRIFGVEGLVEFLKALFKFTTIAVVALVLLRSDQNILVNAMFTDPSDLPETILRLAMRLLSGVAIATIILVAADLVWARTNWRRKLRMSRRDIKDEHKQMEGDPLVKARMRSLARDRARNRMMAAIPKATLVIANPTHFAVALRYERDEDAAPMVVAKGQDLIALKIRQIAEDNQIPVIENKELARALYPAVEIDRMIPPQFYRAVAEVIYYVYSRDNDMVV</sequence>
<feature type="transmembrane region" description="Helical" evidence="13">
    <location>
        <begin position="94"/>
        <end position="112"/>
    </location>
</feature>
<keyword evidence="4 13" id="KW-0813">Transport</keyword>
<keyword evidence="15" id="KW-0966">Cell projection</keyword>
<accession>A0A2T5V8U5</accession>
<keyword evidence="5 13" id="KW-1003">Cell membrane</keyword>
<keyword evidence="15" id="KW-0969">Cilium</keyword>
<keyword evidence="8 13" id="KW-0653">Protein transport</keyword>
<dbReference type="Proteomes" id="UP000244081">
    <property type="component" value="Unassembled WGS sequence"/>
</dbReference>
<keyword evidence="15" id="KW-0282">Flagellum</keyword>
<evidence type="ECO:0000256" key="2">
    <source>
        <dbReference type="ARBA" id="ARBA00010690"/>
    </source>
</evidence>
<evidence type="ECO:0000256" key="11">
    <source>
        <dbReference type="ARBA" id="ARBA00023225"/>
    </source>
</evidence>
<dbReference type="Pfam" id="PF01312">
    <property type="entry name" value="Bac_export_2"/>
    <property type="match status" value="1"/>
</dbReference>
<evidence type="ECO:0000256" key="8">
    <source>
        <dbReference type="ARBA" id="ARBA00022927"/>
    </source>
</evidence>
<dbReference type="PRINTS" id="PR00950">
    <property type="entry name" value="TYPE3IMSPROT"/>
</dbReference>
<keyword evidence="6 13" id="KW-0812">Transmembrane</keyword>
<dbReference type="PANTHER" id="PTHR30531">
    <property type="entry name" value="FLAGELLAR BIOSYNTHETIC PROTEIN FLHB"/>
    <property type="match status" value="1"/>
</dbReference>
<dbReference type="Gene3D" id="3.40.1690.10">
    <property type="entry name" value="secretion proteins EscU"/>
    <property type="match status" value="1"/>
</dbReference>
<dbReference type="OrthoDB" id="9807950at2"/>
<dbReference type="Gene3D" id="6.10.250.2080">
    <property type="match status" value="1"/>
</dbReference>
<dbReference type="InterPro" id="IPR029025">
    <property type="entry name" value="T3SS_substrate_exporter_C"/>
</dbReference>
<evidence type="ECO:0000256" key="13">
    <source>
        <dbReference type="RuleBase" id="RU364091"/>
    </source>
</evidence>
<evidence type="ECO:0000256" key="1">
    <source>
        <dbReference type="ARBA" id="ARBA00004651"/>
    </source>
</evidence>
<dbReference type="NCBIfam" id="TIGR00328">
    <property type="entry name" value="flhB"/>
    <property type="match status" value="1"/>
</dbReference>
<organism evidence="15 16">
    <name type="scientific">Breoghania corrubedonensis</name>
    <dbReference type="NCBI Taxonomy" id="665038"/>
    <lineage>
        <taxon>Bacteria</taxon>
        <taxon>Pseudomonadati</taxon>
        <taxon>Pseudomonadota</taxon>
        <taxon>Alphaproteobacteria</taxon>
        <taxon>Hyphomicrobiales</taxon>
        <taxon>Stappiaceae</taxon>
        <taxon>Breoghania</taxon>
    </lineage>
</organism>
<feature type="region of interest" description="Disordered" evidence="14">
    <location>
        <begin position="1"/>
        <end position="20"/>
    </location>
</feature>
<keyword evidence="10 13" id="KW-0472">Membrane</keyword>
<dbReference type="GO" id="GO:0044780">
    <property type="term" value="P:bacterial-type flagellum assembly"/>
    <property type="evidence" value="ECO:0007669"/>
    <property type="project" value="InterPro"/>
</dbReference>
<keyword evidence="16" id="KW-1185">Reference proteome</keyword>
<evidence type="ECO:0000256" key="9">
    <source>
        <dbReference type="ARBA" id="ARBA00022989"/>
    </source>
</evidence>
<feature type="transmembrane region" description="Helical" evidence="13">
    <location>
        <begin position="34"/>
        <end position="55"/>
    </location>
</feature>
<comment type="function">
    <text evidence="12 13">Required for formation of the rod structure in the basal body of the flagellar apparatus. Together with FliI and FliH, may constitute the export apparatus of flagellin.</text>
</comment>